<keyword evidence="1" id="KW-1133">Transmembrane helix</keyword>
<dbReference type="Proteomes" id="UP000660024">
    <property type="component" value="Unassembled WGS sequence"/>
</dbReference>
<evidence type="ECO:0000313" key="3">
    <source>
        <dbReference type="EMBL" id="MBK0381423.1"/>
    </source>
</evidence>
<feature type="transmembrane region" description="Helical" evidence="1">
    <location>
        <begin position="6"/>
        <end position="27"/>
    </location>
</feature>
<evidence type="ECO:0000256" key="1">
    <source>
        <dbReference type="SAM" id="Phobius"/>
    </source>
</evidence>
<dbReference type="Pfam" id="PF26604">
    <property type="entry name" value="CBU_0592"/>
    <property type="match status" value="1"/>
</dbReference>
<keyword evidence="1" id="KW-0812">Transmembrane</keyword>
<reference evidence="3 4" key="1">
    <citation type="submission" date="2020-12" db="EMBL/GenBank/DDBJ databases">
        <title>Bacterial novel species Pedobacter sp. SD-b isolated from soil.</title>
        <authorList>
            <person name="Jung H.-Y."/>
        </authorList>
    </citation>
    <scope>NUCLEOTIDE SEQUENCE [LARGE SCALE GENOMIC DNA]</scope>
    <source>
        <strain evidence="3 4">SD-b</strain>
    </source>
</reference>
<protein>
    <recommendedName>
        <fullName evidence="2">CBU-0592-like domain-containing protein</fullName>
    </recommendedName>
</protein>
<name>A0ABS1BEY0_9SPHI</name>
<feature type="domain" description="CBU-0592-like" evidence="2">
    <location>
        <begin position="5"/>
        <end position="74"/>
    </location>
</feature>
<proteinExistence type="predicted"/>
<sequence>MSLQNWIASFGVGVLLIGFFMNVFGYLDSKSKTYSILNAIGGLISCYASWMADFYPFVVLNIIWSATAIISLIKKGVPRETP</sequence>
<comment type="caution">
    <text evidence="3">The sequence shown here is derived from an EMBL/GenBank/DDBJ whole genome shotgun (WGS) entry which is preliminary data.</text>
</comment>
<keyword evidence="4" id="KW-1185">Reference proteome</keyword>
<evidence type="ECO:0000259" key="2">
    <source>
        <dbReference type="Pfam" id="PF26604"/>
    </source>
</evidence>
<dbReference type="RefSeq" id="WP_200583805.1">
    <property type="nucleotide sequence ID" value="NZ_JAEHFY010000001.1"/>
</dbReference>
<accession>A0ABS1BEY0</accession>
<keyword evidence="1" id="KW-0472">Membrane</keyword>
<dbReference type="InterPro" id="IPR058058">
    <property type="entry name" value="CBU_0592-like"/>
</dbReference>
<dbReference type="EMBL" id="JAEHFY010000001">
    <property type="protein sequence ID" value="MBK0381423.1"/>
    <property type="molecule type" value="Genomic_DNA"/>
</dbReference>
<organism evidence="3 4">
    <name type="scientific">Pedobacter segetis</name>
    <dbReference type="NCBI Taxonomy" id="2793069"/>
    <lineage>
        <taxon>Bacteria</taxon>
        <taxon>Pseudomonadati</taxon>
        <taxon>Bacteroidota</taxon>
        <taxon>Sphingobacteriia</taxon>
        <taxon>Sphingobacteriales</taxon>
        <taxon>Sphingobacteriaceae</taxon>
        <taxon>Pedobacter</taxon>
    </lineage>
</organism>
<evidence type="ECO:0000313" key="4">
    <source>
        <dbReference type="Proteomes" id="UP000660024"/>
    </source>
</evidence>
<feature type="transmembrane region" description="Helical" evidence="1">
    <location>
        <begin position="34"/>
        <end position="50"/>
    </location>
</feature>
<feature type="transmembrane region" description="Helical" evidence="1">
    <location>
        <begin position="56"/>
        <end position="73"/>
    </location>
</feature>
<dbReference type="NCBIfam" id="NF047864">
    <property type="entry name" value="CBU_0592_membra"/>
    <property type="match status" value="1"/>
</dbReference>
<gene>
    <name evidence="3" type="ORF">I5M32_00500</name>
</gene>